<evidence type="ECO:0000259" key="1">
    <source>
        <dbReference type="Pfam" id="PF12697"/>
    </source>
</evidence>
<dbReference type="Pfam" id="PF12697">
    <property type="entry name" value="Abhydrolase_6"/>
    <property type="match status" value="1"/>
</dbReference>
<dbReference type="RefSeq" id="WP_111490246.1">
    <property type="nucleotide sequence ID" value="NZ_CP031264.1"/>
</dbReference>
<organism evidence="2 3">
    <name type="scientific">Peterkaempfera bronchialis</name>
    <dbReference type="NCBI Taxonomy" id="2126346"/>
    <lineage>
        <taxon>Bacteria</taxon>
        <taxon>Bacillati</taxon>
        <taxon>Actinomycetota</taxon>
        <taxon>Actinomycetes</taxon>
        <taxon>Kitasatosporales</taxon>
        <taxon>Streptomycetaceae</taxon>
        <taxon>Peterkaempfera</taxon>
    </lineage>
</organism>
<evidence type="ECO:0000313" key="2">
    <source>
        <dbReference type="EMBL" id="AXI81308.1"/>
    </source>
</evidence>
<evidence type="ECO:0000313" key="3">
    <source>
        <dbReference type="Proteomes" id="UP000249340"/>
    </source>
</evidence>
<gene>
    <name evidence="2" type="ORF">C7M71_009855</name>
</gene>
<dbReference type="InterPro" id="IPR000073">
    <property type="entry name" value="AB_hydrolase_1"/>
</dbReference>
<keyword evidence="3" id="KW-1185">Reference proteome</keyword>
<accession>A0A345T5Q3</accession>
<name>A0A345T5Q3_9ACTN</name>
<dbReference type="GO" id="GO:0016787">
    <property type="term" value="F:hydrolase activity"/>
    <property type="evidence" value="ECO:0007669"/>
    <property type="project" value="UniProtKB-KW"/>
</dbReference>
<keyword evidence="2" id="KW-0378">Hydrolase</keyword>
<dbReference type="KEGG" id="stri:C7M71_009855"/>
<feature type="domain" description="AB hydrolase-1" evidence="1">
    <location>
        <begin position="16"/>
        <end position="225"/>
    </location>
</feature>
<dbReference type="PANTHER" id="PTHR43194:SF2">
    <property type="entry name" value="PEROXISOMAL MEMBRANE PROTEIN LPX1"/>
    <property type="match status" value="1"/>
</dbReference>
<protein>
    <submittedName>
        <fullName evidence="2">Alpha/beta fold hydrolase</fullName>
    </submittedName>
</protein>
<dbReference type="InterPro" id="IPR050228">
    <property type="entry name" value="Carboxylesterase_BioH"/>
</dbReference>
<reference evidence="3" key="1">
    <citation type="submission" date="2018-07" db="EMBL/GenBank/DDBJ databases">
        <title>Streptacidiphilus bronchialis DSM 106435 chromosome.</title>
        <authorList>
            <person name="Batra D."/>
            <person name="Gulvik C.A."/>
        </authorList>
    </citation>
    <scope>NUCLEOTIDE SEQUENCE [LARGE SCALE GENOMIC DNA]</scope>
    <source>
        <strain evidence="3">DSM 106435</strain>
    </source>
</reference>
<dbReference type="PANTHER" id="PTHR43194">
    <property type="entry name" value="HYDROLASE ALPHA/BETA FOLD FAMILY"/>
    <property type="match status" value="1"/>
</dbReference>
<proteinExistence type="predicted"/>
<dbReference type="AlphaFoldDB" id="A0A345T5Q3"/>
<dbReference type="OrthoDB" id="8444301at2"/>
<dbReference type="Gene3D" id="3.40.50.1820">
    <property type="entry name" value="alpha/beta hydrolase"/>
    <property type="match status" value="1"/>
</dbReference>
<dbReference type="InterPro" id="IPR029058">
    <property type="entry name" value="AB_hydrolase_fold"/>
</dbReference>
<dbReference type="Proteomes" id="UP000249340">
    <property type="component" value="Chromosome"/>
</dbReference>
<dbReference type="EMBL" id="CP031264">
    <property type="protein sequence ID" value="AXI81308.1"/>
    <property type="molecule type" value="Genomic_DNA"/>
</dbReference>
<sequence>MQLHTRTWGTGHRTALLVHGMMSDHRSWRRVGPRLAALGYRVLAVDLRGHGRSPRGHGADPVQRYRPDLLAQDLVDTLPAEADLAVGHSLGGLALSLAVDRLRPRRAVYSDPAWCIRGPGRGLDPAGFAWFRTAAREQIAALNPRWEASDVDLELATIALWDPDTGGGLAELAGRALLPERPTVPSLVQLADPSFVIGPEHAAELSRRGFEVRTVAGAGHTIHRDDLPGFLASLDGWI</sequence>
<dbReference type="SUPFAM" id="SSF53474">
    <property type="entry name" value="alpha/beta-Hydrolases"/>
    <property type="match status" value="1"/>
</dbReference>